<accession>A0A0S1B089</accession>
<feature type="domain" description="Phasin" evidence="1">
    <location>
        <begin position="9"/>
        <end position="97"/>
    </location>
</feature>
<protein>
    <recommendedName>
        <fullName evidence="1">Phasin domain-containing protein</fullName>
    </recommendedName>
</protein>
<dbReference type="OrthoDB" id="8266045at2"/>
<evidence type="ECO:0000313" key="2">
    <source>
        <dbReference type="EMBL" id="ALJ28496.1"/>
    </source>
</evidence>
<evidence type="ECO:0000313" key="3">
    <source>
        <dbReference type="Proteomes" id="UP000061010"/>
    </source>
</evidence>
<dbReference type="EMBL" id="CP012900">
    <property type="protein sequence ID" value="ALJ28496.1"/>
    <property type="molecule type" value="Genomic_DNA"/>
</dbReference>
<dbReference type="AlphaFoldDB" id="A0A0S1B089"/>
<dbReference type="Pfam" id="PF09361">
    <property type="entry name" value="Phasin_2"/>
    <property type="match status" value="1"/>
</dbReference>
<gene>
    <name evidence="2" type="ORF">AOT14_21220</name>
</gene>
<dbReference type="InterPro" id="IPR018968">
    <property type="entry name" value="Phasin"/>
</dbReference>
<dbReference type="Proteomes" id="UP000061010">
    <property type="component" value="Chromosome"/>
</dbReference>
<dbReference type="KEGG" id="sacz:AOT14_21220"/>
<name>A0A0S1B089_9GAMM</name>
<reference evidence="2 3" key="1">
    <citation type="journal article" date="2015" name="Genome Announc.">
        <title>Complete Genome Sequencing of Stenotrophomonas acidaminiphila ZAC14D2_NAIMI4_2, a Multidrug-Resistant Strain Isolated from Sediments of a Polluted River in Mexico, Uncovers New Antibiotic Resistance Genes and a Novel Class-II Lasso Peptide Biosynthesis Gene Cluster.</title>
        <authorList>
            <person name="Vinuesa P."/>
            <person name="Ochoa-Sanchez L.E."/>
        </authorList>
    </citation>
    <scope>NUCLEOTIDE SEQUENCE [LARGE SCALE GENOMIC DNA]</scope>
    <source>
        <strain evidence="2 3">ZAC14D2_NAIMI4_2</strain>
    </source>
</reference>
<keyword evidence="3" id="KW-1185">Reference proteome</keyword>
<dbReference type="PATRIC" id="fig|128780.6.peg.2136"/>
<proteinExistence type="predicted"/>
<sequence>MNNELPIQLYKANAELQLQITRLLQESGHHWFEAMQQLSAGGVLETTSRIQNLQQAADWQALATLPSEVFWRLCQGRMGDTQAVGQAAAKSQAAFADGLREALTTWQASVSEVFGASGGTASFAQFCQQWTQPWSAPGAAPQGKAKK</sequence>
<evidence type="ECO:0000259" key="1">
    <source>
        <dbReference type="Pfam" id="PF09361"/>
    </source>
</evidence>
<organism evidence="2 3">
    <name type="scientific">Stenotrophomonas acidaminiphila</name>
    <dbReference type="NCBI Taxonomy" id="128780"/>
    <lineage>
        <taxon>Bacteria</taxon>
        <taxon>Pseudomonadati</taxon>
        <taxon>Pseudomonadota</taxon>
        <taxon>Gammaproteobacteria</taxon>
        <taxon>Lysobacterales</taxon>
        <taxon>Lysobacteraceae</taxon>
        <taxon>Stenotrophomonas</taxon>
    </lineage>
</organism>